<feature type="region of interest" description="Disordered" evidence="2">
    <location>
        <begin position="414"/>
        <end position="460"/>
    </location>
</feature>
<dbReference type="Proteomes" id="UP000031737">
    <property type="component" value="Unassembled WGS sequence"/>
</dbReference>
<protein>
    <submittedName>
        <fullName evidence="3">Uncharacterized protein</fullName>
    </submittedName>
</protein>
<feature type="coiled-coil region" evidence="1">
    <location>
        <begin position="155"/>
        <end position="278"/>
    </location>
</feature>
<dbReference type="EMBL" id="AUPL01002730">
    <property type="protein sequence ID" value="ESL09547.1"/>
    <property type="molecule type" value="Genomic_DNA"/>
</dbReference>
<feature type="region of interest" description="Disordered" evidence="2">
    <location>
        <begin position="280"/>
        <end position="309"/>
    </location>
</feature>
<feature type="region of interest" description="Disordered" evidence="2">
    <location>
        <begin position="50"/>
        <end position="77"/>
    </location>
</feature>
<dbReference type="PANTHER" id="PTHR15276">
    <property type="entry name" value="H4 D10S170 PROTEIN-RELATED"/>
    <property type="match status" value="1"/>
</dbReference>
<sequence>MPVTPKQSGGVAPLSQPRMFSRSSSGGGLGAGGSLPWHSFALRGSLLRSPPGRSHHLSHSFASTGGGKGGVSPRVGPCDAYPTPSPCGLFERLHSSRRGFGARGEEEAPPMLDLDGVVNEAEATAQTMPRGELENAVKELDMENLMLKSVVLRGREELVKLQDGMRETYETAEKEGENIANHLTRRLNAVQHKKAQLEARLHREEAMKAEQEQKLLDLKLSSFNLSKRVQHEEEETLAALTQRLQQLQMQRQGFESLLSEQSSSLQQLQELVEGLQIQTGSGHVPLKPSEKAAEVGGDSRPTNTEHMTPAEQLSFQTGTLEHADPASDPQEMLQVLKQEVAFVEKLQHDAFERGERYRLKQKELEQRIFHAERQRRSSHLSLEGIHHELAETTAVASELASAAKIEREVQIDRQIHARSPTGSVTSGSHGFETPMGGAELPGYLTTGSGHPQSSPASPLR</sequence>
<organism evidence="3 4">
    <name type="scientific">Trypanosoma rangeli SC58</name>
    <dbReference type="NCBI Taxonomy" id="429131"/>
    <lineage>
        <taxon>Eukaryota</taxon>
        <taxon>Discoba</taxon>
        <taxon>Euglenozoa</taxon>
        <taxon>Kinetoplastea</taxon>
        <taxon>Metakinetoplastina</taxon>
        <taxon>Trypanosomatida</taxon>
        <taxon>Trypanosomatidae</taxon>
        <taxon>Trypanosoma</taxon>
        <taxon>Herpetosoma</taxon>
    </lineage>
</organism>
<dbReference type="OrthoDB" id="250177at2759"/>
<dbReference type="VEuPathDB" id="TriTrypDB:TRSC58_02730"/>
<evidence type="ECO:0000313" key="3">
    <source>
        <dbReference type="EMBL" id="ESL09547.1"/>
    </source>
</evidence>
<keyword evidence="1" id="KW-0175">Coiled coil</keyword>
<reference evidence="3 4" key="1">
    <citation type="submission" date="2013-07" db="EMBL/GenBank/DDBJ databases">
        <authorList>
            <person name="Stoco P.H."/>
            <person name="Wagner G."/>
            <person name="Gerber A."/>
            <person name="Zaha A."/>
            <person name="Thompson C."/>
            <person name="Bartholomeu D.C."/>
            <person name="Luckemeyer D.D."/>
            <person name="Bahia D."/>
            <person name="Loreto E."/>
            <person name="Prestes E.B."/>
            <person name="Lima F.M."/>
            <person name="Rodrigues-Luiz G."/>
            <person name="Vallejo G.A."/>
            <person name="Filho J.F."/>
            <person name="Monteiro K.M."/>
            <person name="Tyler K.M."/>
            <person name="de Almeida L.G."/>
            <person name="Ortiz M.F."/>
            <person name="Siervo M.A."/>
            <person name="de Moraes M.H."/>
            <person name="Cunha O.L."/>
            <person name="Mendonca-Neto R."/>
            <person name="Silva R."/>
            <person name="Teixeira S.M."/>
            <person name="Murta S.M."/>
            <person name="Sincero T.C."/>
            <person name="Mendes T.A."/>
            <person name="Urmenyi T.P."/>
            <person name="Silva V.G."/>
            <person name="da Rocha W.D."/>
            <person name="Andersson B."/>
            <person name="Romanha A.J."/>
            <person name="Steindel M."/>
            <person name="de Vasconcelos A.T."/>
            <person name="Grisard E.C."/>
        </authorList>
    </citation>
    <scope>NUCLEOTIDE SEQUENCE [LARGE SCALE GENOMIC DNA]</scope>
    <source>
        <strain evidence="3 4">SC58</strain>
    </source>
</reference>
<evidence type="ECO:0000256" key="1">
    <source>
        <dbReference type="SAM" id="Coils"/>
    </source>
</evidence>
<keyword evidence="4" id="KW-1185">Reference proteome</keyword>
<evidence type="ECO:0000256" key="2">
    <source>
        <dbReference type="SAM" id="MobiDB-lite"/>
    </source>
</evidence>
<dbReference type="PANTHER" id="PTHR15276:SF0">
    <property type="entry name" value="COILED-COIL DOMAIN-CONTAINING PROTEIN 6"/>
    <property type="match status" value="1"/>
</dbReference>
<dbReference type="AlphaFoldDB" id="A0A061J8D7"/>
<dbReference type="InterPro" id="IPR019152">
    <property type="entry name" value="DUF2046"/>
</dbReference>
<evidence type="ECO:0000313" key="4">
    <source>
        <dbReference type="Proteomes" id="UP000031737"/>
    </source>
</evidence>
<gene>
    <name evidence="3" type="ORF">TRSC58_02730</name>
</gene>
<proteinExistence type="predicted"/>
<feature type="compositionally biased region" description="Polar residues" evidence="2">
    <location>
        <begin position="300"/>
        <end position="309"/>
    </location>
</feature>
<name>A0A061J8D7_TRYRA</name>
<feature type="compositionally biased region" description="Polar residues" evidence="2">
    <location>
        <begin position="445"/>
        <end position="460"/>
    </location>
</feature>
<comment type="caution">
    <text evidence="3">The sequence shown here is derived from an EMBL/GenBank/DDBJ whole genome shotgun (WGS) entry which is preliminary data.</text>
</comment>
<feature type="region of interest" description="Disordered" evidence="2">
    <location>
        <begin position="1"/>
        <end position="34"/>
    </location>
</feature>
<accession>A0A061J8D7</accession>